<comment type="caution">
    <text evidence="1">The sequence shown here is derived from an EMBL/GenBank/DDBJ whole genome shotgun (WGS) entry which is preliminary data.</text>
</comment>
<name>A0ACC0XJV7_9ROSI</name>
<reference evidence="2" key="1">
    <citation type="journal article" date="2023" name="G3 (Bethesda)">
        <title>Genome assembly and association tests identify interacting loci associated with vigor, precocity, and sex in interspecific pistachio rootstocks.</title>
        <authorList>
            <person name="Palmer W."/>
            <person name="Jacygrad E."/>
            <person name="Sagayaradj S."/>
            <person name="Cavanaugh K."/>
            <person name="Han R."/>
            <person name="Bertier L."/>
            <person name="Beede B."/>
            <person name="Kafkas S."/>
            <person name="Golino D."/>
            <person name="Preece J."/>
            <person name="Michelmore R."/>
        </authorList>
    </citation>
    <scope>NUCLEOTIDE SEQUENCE [LARGE SCALE GENOMIC DNA]</scope>
</reference>
<protein>
    <submittedName>
        <fullName evidence="1">Uncharacterized protein</fullName>
    </submittedName>
</protein>
<evidence type="ECO:0000313" key="1">
    <source>
        <dbReference type="EMBL" id="KAJ0018693.1"/>
    </source>
</evidence>
<sequence length="138" mass="15751">MQGQFDLFHSIYKPFLQEYLAKDFLRVSSSGSHQANISQFCRLNQDCGLLVTCPSAIRSQMGMKLGEKKMINEYGRAIDEVIIGSREEAAKWMQTVLRRTVMISRLAVGGILLTKCGKFEDLGHNFSHFSFSKFQYEI</sequence>
<organism evidence="1 2">
    <name type="scientific">Pistacia integerrima</name>
    <dbReference type="NCBI Taxonomy" id="434235"/>
    <lineage>
        <taxon>Eukaryota</taxon>
        <taxon>Viridiplantae</taxon>
        <taxon>Streptophyta</taxon>
        <taxon>Embryophyta</taxon>
        <taxon>Tracheophyta</taxon>
        <taxon>Spermatophyta</taxon>
        <taxon>Magnoliopsida</taxon>
        <taxon>eudicotyledons</taxon>
        <taxon>Gunneridae</taxon>
        <taxon>Pentapetalae</taxon>
        <taxon>rosids</taxon>
        <taxon>malvids</taxon>
        <taxon>Sapindales</taxon>
        <taxon>Anacardiaceae</taxon>
        <taxon>Pistacia</taxon>
    </lineage>
</organism>
<evidence type="ECO:0000313" key="2">
    <source>
        <dbReference type="Proteomes" id="UP001163603"/>
    </source>
</evidence>
<accession>A0ACC0XJV7</accession>
<dbReference type="Proteomes" id="UP001163603">
    <property type="component" value="Chromosome 12"/>
</dbReference>
<keyword evidence="2" id="KW-1185">Reference proteome</keyword>
<proteinExistence type="predicted"/>
<dbReference type="EMBL" id="CM047747">
    <property type="protein sequence ID" value="KAJ0018693.1"/>
    <property type="molecule type" value="Genomic_DNA"/>
</dbReference>
<gene>
    <name evidence="1" type="ORF">Pint_11860</name>
</gene>